<evidence type="ECO:0000313" key="3">
    <source>
        <dbReference type="EMBL" id="PHJ35461.1"/>
    </source>
</evidence>
<comment type="caution">
    <text evidence="3">The sequence shown here is derived from an EMBL/GenBank/DDBJ whole genome shotgun (WGS) entry which is preliminary data.</text>
</comment>
<dbReference type="NCBIfam" id="TIGR04430">
    <property type="entry name" value="OM_asym_MlaD"/>
    <property type="match status" value="1"/>
</dbReference>
<protein>
    <submittedName>
        <fullName evidence="3">ABC transporter substrate-binding protein</fullName>
    </submittedName>
</protein>
<name>A0AA44U8P8_NEIGO</name>
<dbReference type="InterPro" id="IPR030970">
    <property type="entry name" value="ABC_MlaD"/>
</dbReference>
<keyword evidence="1" id="KW-1133">Transmembrane helix</keyword>
<dbReference type="AlphaFoldDB" id="A0AA44U8P8"/>
<dbReference type="EMBL" id="AVBE01000002">
    <property type="protein sequence ID" value="PHJ35461.1"/>
    <property type="molecule type" value="Genomic_DNA"/>
</dbReference>
<dbReference type="Proteomes" id="UP000223296">
    <property type="component" value="Unassembled WGS sequence"/>
</dbReference>
<accession>A0AA44U8P8</accession>
<proteinExistence type="predicted"/>
<dbReference type="PANTHER" id="PTHR33371:SF4">
    <property type="entry name" value="INTERMEMBRANE PHOSPHOLIPID TRANSPORT SYSTEM BINDING PROTEIN MLAD"/>
    <property type="match status" value="1"/>
</dbReference>
<evidence type="ECO:0000313" key="4">
    <source>
        <dbReference type="Proteomes" id="UP000223296"/>
    </source>
</evidence>
<reference evidence="3 4" key="1">
    <citation type="submission" date="2013-08" db="EMBL/GenBank/DDBJ databases">
        <authorList>
            <person name="Trees D."/>
        </authorList>
    </citation>
    <scope>NUCLEOTIDE SEQUENCE [LARGE SCALE GENOMIC DNA]</scope>
    <source>
        <strain evidence="3 4">3502</strain>
    </source>
</reference>
<dbReference type="InterPro" id="IPR003399">
    <property type="entry name" value="Mce/MlaD"/>
</dbReference>
<evidence type="ECO:0000256" key="1">
    <source>
        <dbReference type="SAM" id="Phobius"/>
    </source>
</evidence>
<feature type="domain" description="Mce/MlaD" evidence="2">
    <location>
        <begin position="63"/>
        <end position="140"/>
    </location>
</feature>
<dbReference type="GO" id="GO:0005543">
    <property type="term" value="F:phospholipid binding"/>
    <property type="evidence" value="ECO:0007669"/>
    <property type="project" value="TreeGrafter"/>
</dbReference>
<keyword evidence="1" id="KW-0472">Membrane</keyword>
<organism evidence="3 4">
    <name type="scientific">Neisseria gonorrhoeae 3502</name>
    <dbReference type="NCBI Taxonomy" id="1193404"/>
    <lineage>
        <taxon>Bacteria</taxon>
        <taxon>Pseudomonadati</taxon>
        <taxon>Pseudomonadota</taxon>
        <taxon>Betaproteobacteria</taxon>
        <taxon>Neisseriales</taxon>
        <taxon>Neisseriaceae</taxon>
        <taxon>Neisseria</taxon>
    </lineage>
</organism>
<dbReference type="InterPro" id="IPR052336">
    <property type="entry name" value="MlaD_Phospholipid_Transporter"/>
</dbReference>
<feature type="transmembrane region" description="Helical" evidence="1">
    <location>
        <begin position="31"/>
        <end position="52"/>
    </location>
</feature>
<evidence type="ECO:0000259" key="2">
    <source>
        <dbReference type="Pfam" id="PF02470"/>
    </source>
</evidence>
<keyword evidence="1" id="KW-0812">Transmembrane</keyword>
<dbReference type="GO" id="GO:0005548">
    <property type="term" value="F:phospholipid transporter activity"/>
    <property type="evidence" value="ECO:0007669"/>
    <property type="project" value="TreeGrafter"/>
</dbReference>
<sequence>MDVYRLTDCLKTKRGTSDIQGTLMKKNILEFWVGLFVLIGAAAVAFLAFRVAGGAAFGGSDKTYAVYADFGDIGGLKVNAPVKSAGVLVGRVGAIGLDPKSYQARVRLDLDGKYQFSSDVSAQILTSGLLGEQYIGLQQGGDTENLAAGDTISVTSSAMVLENLIGKFMTSFAEKNAEGGNAEKAAE</sequence>
<dbReference type="PANTHER" id="PTHR33371">
    <property type="entry name" value="INTERMEMBRANE PHOSPHOLIPID TRANSPORT SYSTEM BINDING PROTEIN MLAD-RELATED"/>
    <property type="match status" value="1"/>
</dbReference>
<dbReference type="Pfam" id="PF02470">
    <property type="entry name" value="MlaD"/>
    <property type="match status" value="1"/>
</dbReference>
<gene>
    <name evidence="3" type="ORF">N776_09680</name>
</gene>